<dbReference type="AlphaFoldDB" id="A0A6U3AY94"/>
<keyword evidence="6" id="KW-0418">Kinase</keyword>
<dbReference type="Pfam" id="PF00365">
    <property type="entry name" value="PFK"/>
    <property type="match status" value="1"/>
</dbReference>
<feature type="domain" description="Phosphofructokinase" evidence="11">
    <location>
        <begin position="140"/>
        <end position="443"/>
    </location>
</feature>
<dbReference type="Gene3D" id="3.40.50.450">
    <property type="match status" value="1"/>
</dbReference>
<evidence type="ECO:0000259" key="11">
    <source>
        <dbReference type="Pfam" id="PF00365"/>
    </source>
</evidence>
<reference evidence="12" key="1">
    <citation type="submission" date="2021-01" db="EMBL/GenBank/DDBJ databases">
        <authorList>
            <person name="Corre E."/>
            <person name="Pelletier E."/>
            <person name="Niang G."/>
            <person name="Scheremetjew M."/>
            <person name="Finn R."/>
            <person name="Kale V."/>
            <person name="Holt S."/>
            <person name="Cochrane G."/>
            <person name="Meng A."/>
            <person name="Brown T."/>
            <person name="Cohen L."/>
        </authorList>
    </citation>
    <scope>NUCLEOTIDE SEQUENCE</scope>
    <source>
        <strain evidence="12">CCCM811</strain>
    </source>
</reference>
<dbReference type="GO" id="GO:0003872">
    <property type="term" value="F:6-phosphofructokinase activity"/>
    <property type="evidence" value="ECO:0007669"/>
    <property type="project" value="UniProtKB-EC"/>
</dbReference>
<dbReference type="InterPro" id="IPR012004">
    <property type="entry name" value="PyroP-dep_PFK_TP0108"/>
</dbReference>
<name>A0A6U3AY94_9EUKA</name>
<dbReference type="PANTHER" id="PTHR45770">
    <property type="entry name" value="ATP-DEPENDENT 6-PHOSPHOFRUCTOKINASE 1"/>
    <property type="match status" value="1"/>
</dbReference>
<dbReference type="GO" id="GO:0005524">
    <property type="term" value="F:ATP binding"/>
    <property type="evidence" value="ECO:0007669"/>
    <property type="project" value="UniProtKB-KW"/>
</dbReference>
<dbReference type="NCBIfam" id="NF005301">
    <property type="entry name" value="PRK06830.1"/>
    <property type="match status" value="1"/>
</dbReference>
<dbReference type="InterPro" id="IPR050929">
    <property type="entry name" value="PFKA"/>
</dbReference>
<dbReference type="PRINTS" id="PR00476">
    <property type="entry name" value="PHFRCTKINASE"/>
</dbReference>
<comment type="cofactor">
    <cofactor evidence="1">
        <name>Mg(2+)</name>
        <dbReference type="ChEBI" id="CHEBI:18420"/>
    </cofactor>
</comment>
<evidence type="ECO:0000256" key="10">
    <source>
        <dbReference type="ARBA" id="ARBA00048070"/>
    </source>
</evidence>
<dbReference type="SUPFAM" id="SSF53784">
    <property type="entry name" value="Phosphofructokinase"/>
    <property type="match status" value="1"/>
</dbReference>
<evidence type="ECO:0000256" key="1">
    <source>
        <dbReference type="ARBA" id="ARBA00001946"/>
    </source>
</evidence>
<evidence type="ECO:0000256" key="5">
    <source>
        <dbReference type="ARBA" id="ARBA00022741"/>
    </source>
</evidence>
<dbReference type="InterPro" id="IPR000023">
    <property type="entry name" value="Phosphofructokinase_dom"/>
</dbReference>
<evidence type="ECO:0000256" key="8">
    <source>
        <dbReference type="ARBA" id="ARBA00022842"/>
    </source>
</evidence>
<keyword evidence="8" id="KW-0460">Magnesium</keyword>
<comment type="catalytic activity">
    <reaction evidence="10">
        <text>beta-D-fructose 6-phosphate + ATP = beta-D-fructose 1,6-bisphosphate + ADP + H(+)</text>
        <dbReference type="Rhea" id="RHEA:16109"/>
        <dbReference type="ChEBI" id="CHEBI:15378"/>
        <dbReference type="ChEBI" id="CHEBI:30616"/>
        <dbReference type="ChEBI" id="CHEBI:32966"/>
        <dbReference type="ChEBI" id="CHEBI:57634"/>
        <dbReference type="ChEBI" id="CHEBI:456216"/>
        <dbReference type="EC" id="2.7.1.11"/>
    </reaction>
</comment>
<evidence type="ECO:0000313" key="12">
    <source>
        <dbReference type="EMBL" id="CAE0684382.1"/>
    </source>
</evidence>
<dbReference type="GO" id="GO:0006002">
    <property type="term" value="P:fructose 6-phosphate metabolic process"/>
    <property type="evidence" value="ECO:0007669"/>
    <property type="project" value="InterPro"/>
</dbReference>
<evidence type="ECO:0000256" key="6">
    <source>
        <dbReference type="ARBA" id="ARBA00022777"/>
    </source>
</evidence>
<dbReference type="GO" id="GO:0005737">
    <property type="term" value="C:cytoplasm"/>
    <property type="evidence" value="ECO:0007669"/>
    <property type="project" value="UniProtKB-ARBA"/>
</dbReference>
<evidence type="ECO:0000256" key="2">
    <source>
        <dbReference type="ARBA" id="ARBA00002659"/>
    </source>
</evidence>
<dbReference type="InterPro" id="IPR022953">
    <property type="entry name" value="ATP_PFK"/>
</dbReference>
<evidence type="ECO:0000256" key="3">
    <source>
        <dbReference type="ARBA" id="ARBA00022679"/>
    </source>
</evidence>
<accession>A0A6U3AY94</accession>
<gene>
    <name evidence="12" type="ORF">LGLO00237_LOCUS36170</name>
</gene>
<comment type="function">
    <text evidence="2">Catalyzes the phosphorylation of D-fructose 6-phosphate to fructose 1,6-bisphosphate by ATP, the first committing step of glycolysis.</text>
</comment>
<evidence type="ECO:0000256" key="7">
    <source>
        <dbReference type="ARBA" id="ARBA00022840"/>
    </source>
</evidence>
<dbReference type="EMBL" id="HBIV01052755">
    <property type="protein sequence ID" value="CAE0684382.1"/>
    <property type="molecule type" value="Transcribed_RNA"/>
</dbReference>
<proteinExistence type="predicted"/>
<keyword evidence="5" id="KW-0547">Nucleotide-binding</keyword>
<dbReference type="FunFam" id="3.40.50.450:FF:000002">
    <property type="entry name" value="ATP-dependent 6-phosphofructokinase"/>
    <property type="match status" value="1"/>
</dbReference>
<protein>
    <recommendedName>
        <fullName evidence="11">Phosphofructokinase domain-containing protein</fullName>
    </recommendedName>
</protein>
<dbReference type="UniPathway" id="UPA00109">
    <property type="reaction ID" value="UER00182"/>
</dbReference>
<dbReference type="InterPro" id="IPR035966">
    <property type="entry name" value="PKF_sf"/>
</dbReference>
<keyword evidence="4" id="KW-0479">Metal-binding</keyword>
<keyword evidence="7" id="KW-0067">ATP-binding</keyword>
<dbReference type="PIRSF" id="PIRSF000534">
    <property type="entry name" value="PPi_PFK_TP0108"/>
    <property type="match status" value="1"/>
</dbReference>
<keyword evidence="3" id="KW-0808">Transferase</keyword>
<evidence type="ECO:0000256" key="9">
    <source>
        <dbReference type="ARBA" id="ARBA00023152"/>
    </source>
</evidence>
<dbReference type="GO" id="GO:0046872">
    <property type="term" value="F:metal ion binding"/>
    <property type="evidence" value="ECO:0007669"/>
    <property type="project" value="UniProtKB-KW"/>
</dbReference>
<organism evidence="12">
    <name type="scientific">Lotharella globosa</name>
    <dbReference type="NCBI Taxonomy" id="91324"/>
    <lineage>
        <taxon>Eukaryota</taxon>
        <taxon>Sar</taxon>
        <taxon>Rhizaria</taxon>
        <taxon>Cercozoa</taxon>
        <taxon>Chlorarachniophyceae</taxon>
        <taxon>Lotharella</taxon>
    </lineage>
</organism>
<keyword evidence="9" id="KW-0324">Glycolysis</keyword>
<evidence type="ECO:0000256" key="4">
    <source>
        <dbReference type="ARBA" id="ARBA00022723"/>
    </source>
</evidence>
<sequence length="499" mass="54683">MAEERLGRILGHLSLAPAAGEEKAKNMAKELQHAVTTRQLPLRKPEFQKLLSPCDLKVSEIKTLRCDHIKDYIPDLQYRANHPERAKIMNVPRCYNRFTEDDEFVMLDLIRKDGSGTTGAGLVRAGARSAVPWRRGEVNAAIVTCGGLCPGLNVVINQIVETLYYNYGVNNIYGIKWGFRGIWNNEEPWLRLTPDSVLGIHELGGTILGSSRGGFNLPKMVDALLDKNVNQLYVIGGDGTHRGAHAIYLEGKRRKAKLAVACVPKTIDNDVGIIDHSFGFHTAVEKAVDAIRSSVVEASCIPNGIGVVKLMGREAGFIAAHAVLSSRRVDLCLVPEVSVELDGEDGVLNYLYRTTKKQGYAVVVVAEGAGVSMMKATQKRDESGNIRLPSIGQFLKQKINAYFKSKGEKANIKYHDPSYMIRSVPANAADSVMCNILAENAVHGAMAGYTGFTSGLVNNRSVYIPIPAITATSPVRLNPMGRTWERVCNDTQQPHKGLY</sequence>